<keyword evidence="2" id="KW-0732">Signal</keyword>
<evidence type="ECO:0000259" key="3">
    <source>
        <dbReference type="PROSITE" id="PS50222"/>
    </source>
</evidence>
<dbReference type="Proteomes" id="UP000001449">
    <property type="component" value="Chromosome 3"/>
</dbReference>
<reference evidence="4 5" key="2">
    <citation type="journal article" date="2008" name="Nature">
        <title>The Phaeodactylum genome reveals the evolutionary history of diatom genomes.</title>
        <authorList>
            <person name="Bowler C."/>
            <person name="Allen A.E."/>
            <person name="Badger J.H."/>
            <person name="Grimwood J."/>
            <person name="Jabbari K."/>
            <person name="Kuo A."/>
            <person name="Maheswari U."/>
            <person name="Martens C."/>
            <person name="Maumus F."/>
            <person name="Otillar R.P."/>
            <person name="Rayko E."/>
            <person name="Salamov A."/>
            <person name="Vandepoele K."/>
            <person name="Beszteri B."/>
            <person name="Gruber A."/>
            <person name="Heijde M."/>
            <person name="Katinka M."/>
            <person name="Mock T."/>
            <person name="Valentin K."/>
            <person name="Verret F."/>
            <person name="Berges J.A."/>
            <person name="Brownlee C."/>
            <person name="Cadoret J.P."/>
            <person name="Chiovitti A."/>
            <person name="Choi C.J."/>
            <person name="Coesel S."/>
            <person name="De Martino A."/>
            <person name="Detter J.C."/>
            <person name="Durkin C."/>
            <person name="Falciatore A."/>
            <person name="Fournet J."/>
            <person name="Haruta M."/>
            <person name="Huysman M.J."/>
            <person name="Jenkins B.D."/>
            <person name="Jiroutova K."/>
            <person name="Jorgensen R.E."/>
            <person name="Joubert Y."/>
            <person name="Kaplan A."/>
            <person name="Kroger N."/>
            <person name="Kroth P.G."/>
            <person name="La Roche J."/>
            <person name="Lindquist E."/>
            <person name="Lommer M."/>
            <person name="Martin-Jezequel V."/>
            <person name="Lopez P.J."/>
            <person name="Lucas S."/>
            <person name="Mangogna M."/>
            <person name="McGinnis K."/>
            <person name="Medlin L.K."/>
            <person name="Montsant A."/>
            <person name="Oudot-Le Secq M.P."/>
            <person name="Napoli C."/>
            <person name="Obornik M."/>
            <person name="Parker M.S."/>
            <person name="Petit J.L."/>
            <person name="Porcel B.M."/>
            <person name="Poulsen N."/>
            <person name="Robison M."/>
            <person name="Rychlewski L."/>
            <person name="Rynearson T.A."/>
            <person name="Schmutz J."/>
            <person name="Shapiro H."/>
            <person name="Siaut M."/>
            <person name="Stanley M."/>
            <person name="Sussman M.R."/>
            <person name="Taylor A.R."/>
            <person name="Vardi A."/>
            <person name="von Dassow P."/>
            <person name="Vyverman W."/>
            <person name="Willis A."/>
            <person name="Wyrwicz L.S."/>
            <person name="Rokhsar D.S."/>
            <person name="Weissenbach J."/>
            <person name="Armbrust E.V."/>
            <person name="Green B.R."/>
            <person name="Van de Peer Y."/>
            <person name="Grigoriev I.V."/>
        </authorList>
    </citation>
    <scope>NUCLEOTIDE SEQUENCE [LARGE SCALE GENOMIC DNA]</scope>
    <source>
        <strain evidence="4 5">CCMP1335</strain>
    </source>
</reference>
<dbReference type="PROSITE" id="PS00018">
    <property type="entry name" value="EF_HAND_1"/>
    <property type="match status" value="1"/>
</dbReference>
<evidence type="ECO:0000256" key="2">
    <source>
        <dbReference type="SAM" id="SignalP"/>
    </source>
</evidence>
<evidence type="ECO:0000256" key="1">
    <source>
        <dbReference type="SAM" id="MobiDB-lite"/>
    </source>
</evidence>
<feature type="region of interest" description="Disordered" evidence="1">
    <location>
        <begin position="518"/>
        <end position="560"/>
    </location>
</feature>
<feature type="domain" description="EF-hand" evidence="3">
    <location>
        <begin position="67"/>
        <end position="89"/>
    </location>
</feature>
<dbReference type="eggNOG" id="ENOG502T6T2">
    <property type="taxonomic scope" value="Eukaryota"/>
</dbReference>
<evidence type="ECO:0000313" key="5">
    <source>
        <dbReference type="Proteomes" id="UP000001449"/>
    </source>
</evidence>
<dbReference type="KEGG" id="tps:THAPSDRAFT_3085"/>
<protein>
    <recommendedName>
        <fullName evidence="3">EF-hand domain-containing protein</fullName>
    </recommendedName>
</protein>
<gene>
    <name evidence="4" type="ORF">THAPSDRAFT_3085</name>
</gene>
<feature type="compositionally biased region" description="Polar residues" evidence="1">
    <location>
        <begin position="825"/>
        <end position="834"/>
    </location>
</feature>
<dbReference type="PROSITE" id="PS50222">
    <property type="entry name" value="EF_HAND_2"/>
    <property type="match status" value="1"/>
</dbReference>
<accession>B8BWR9</accession>
<feature type="region of interest" description="Disordered" evidence="1">
    <location>
        <begin position="175"/>
        <end position="216"/>
    </location>
</feature>
<evidence type="ECO:0000313" key="4">
    <source>
        <dbReference type="EMBL" id="EED94083.1"/>
    </source>
</evidence>
<feature type="signal peptide" evidence="2">
    <location>
        <begin position="1"/>
        <end position="21"/>
    </location>
</feature>
<dbReference type="HOGENOM" id="CLU_271117_0_0_1"/>
<feature type="region of interest" description="Disordered" evidence="1">
    <location>
        <begin position="377"/>
        <end position="428"/>
    </location>
</feature>
<feature type="compositionally biased region" description="Polar residues" evidence="1">
    <location>
        <begin position="518"/>
        <end position="527"/>
    </location>
</feature>
<keyword evidence="5" id="KW-1185">Reference proteome</keyword>
<proteinExistence type="predicted"/>
<dbReference type="RefSeq" id="XP_002288647.1">
    <property type="nucleotide sequence ID" value="XM_002288611.1"/>
</dbReference>
<dbReference type="OMA" id="AITHTIY"/>
<feature type="region of interest" description="Disordered" evidence="1">
    <location>
        <begin position="815"/>
        <end position="881"/>
    </location>
</feature>
<feature type="region of interest" description="Disordered" evidence="1">
    <location>
        <begin position="737"/>
        <end position="756"/>
    </location>
</feature>
<dbReference type="AlphaFoldDB" id="B8BWR9"/>
<feature type="compositionally biased region" description="Low complexity" evidence="1">
    <location>
        <begin position="550"/>
        <end position="560"/>
    </location>
</feature>
<dbReference type="InterPro" id="IPR018247">
    <property type="entry name" value="EF_Hand_1_Ca_BS"/>
</dbReference>
<dbReference type="GeneID" id="7442435"/>
<feature type="region of interest" description="Disordered" evidence="1">
    <location>
        <begin position="964"/>
        <end position="1020"/>
    </location>
</feature>
<dbReference type="PaxDb" id="35128-Thaps3085"/>
<feature type="compositionally biased region" description="Low complexity" evidence="1">
    <location>
        <begin position="974"/>
        <end position="991"/>
    </location>
</feature>
<feature type="compositionally biased region" description="Low complexity" evidence="1">
    <location>
        <begin position="386"/>
        <end position="409"/>
    </location>
</feature>
<dbReference type="InterPro" id="IPR002048">
    <property type="entry name" value="EF_hand_dom"/>
</dbReference>
<feature type="compositionally biased region" description="Low complexity" evidence="1">
    <location>
        <begin position="195"/>
        <end position="216"/>
    </location>
</feature>
<dbReference type="EMBL" id="CM000640">
    <property type="protein sequence ID" value="EED94083.1"/>
    <property type="molecule type" value="Genomic_DNA"/>
</dbReference>
<dbReference type="GO" id="GO:0005509">
    <property type="term" value="F:calcium ion binding"/>
    <property type="evidence" value="ECO:0007669"/>
    <property type="project" value="InterPro"/>
</dbReference>
<organism evidence="4 5">
    <name type="scientific">Thalassiosira pseudonana</name>
    <name type="common">Marine diatom</name>
    <name type="synonym">Cyclotella nana</name>
    <dbReference type="NCBI Taxonomy" id="35128"/>
    <lineage>
        <taxon>Eukaryota</taxon>
        <taxon>Sar</taxon>
        <taxon>Stramenopiles</taxon>
        <taxon>Ochrophyta</taxon>
        <taxon>Bacillariophyta</taxon>
        <taxon>Coscinodiscophyceae</taxon>
        <taxon>Thalassiosirophycidae</taxon>
        <taxon>Thalassiosirales</taxon>
        <taxon>Thalassiosiraceae</taxon>
        <taxon>Thalassiosira</taxon>
    </lineage>
</organism>
<feature type="region of interest" description="Disordered" evidence="1">
    <location>
        <begin position="458"/>
        <end position="495"/>
    </location>
</feature>
<sequence length="1020" mass="107186">MPSTRTISALLLLSTLHPTHSKPDTLLTTPPLSTFQSLIHPYSSIFTRSYDPTNPTTSCYTPLYASDIDGDGVVSSDEYVTFVGELSGGEFEVDEVTGENSGGSYTKLPFVLRLNFVYLSCLCQSGGGWNCCKGTEGGIYTTGAGPNDSSTQDEIAYLTRVCGDTQGSIEYVRNENNNGMGGGSTDAPVSLAPFTTAPTTSSPTTSSTTNAPSSSPIITTLAPSSMKPSSVAPIMSFEPTTTVPESELVVEATMGACNDTRTEEVLYTIGSTMSICFSTGPNATITSLKNVTASTSGGAVEELVDETGDDNLATTVEGVGTSYVTLDTLITLSYYYGELDSGVDPTVVVEGVVSVTDGTVESDVVVTIEVPLVAIGDSVIPPTRPPSSASETQSPSSSSFVSTSSQSPTANAEATQVGQGPGDEEKSESLSPGVVAVIAISSVAVVFVSMFVATRKRDRNSVEDPALQDVKNLDGDLEAGQPSKTMKKDEDGSSSHNAALVEEDRTVGDTLQSASAISATPLFSGNSPEKRGKCSSVDQEMESSSRDDSSSAGASGWSSSAGLSSLNTATFDTLTDDEGMTPSHGSMLAAIGTASAITHTIYADRNEQEPIFLPVRYDEELRDVESLSSASDDVDKSSLGRGKVTRADLNAAIDAGDWAAVGATAALLANSSDHDSGAELRGDSVHTTESMISDLENSRTSELDSLVEAGDWQGVILAAAQFEGVSGAESFNQSRDRLDDEANLSSVSSGHTKRNMQEIRAEVETLVKRVVPDEIDNVDEMMVQFKGREDELIETLRTMLERNVAQRARAAVNKSARLEAKARGQASQSSPSNITRDRSHSLSSSDPDFYEGSDTSNFSDGDEDNSSSRLTNVSSLKEAVQRGDWETVGEVAAMIGDGSEIVANDWSSIVSSTSSHQERSATMNAMIAAGDWAGIVAAASQYQAMDEQSNSGLSKEERNALAQADMWEQIASQSKSDSSTAAEDAASWAISRSLMNHPPASEGADTVDSKMSRVDDDESV</sequence>
<feature type="chain" id="PRO_5002865997" description="EF-hand domain-containing protein" evidence="2">
    <location>
        <begin position="22"/>
        <end position="1020"/>
    </location>
</feature>
<dbReference type="InParanoid" id="B8BWR9"/>
<reference evidence="4 5" key="1">
    <citation type="journal article" date="2004" name="Science">
        <title>The genome of the diatom Thalassiosira pseudonana: ecology, evolution, and metabolism.</title>
        <authorList>
            <person name="Armbrust E.V."/>
            <person name="Berges J.A."/>
            <person name="Bowler C."/>
            <person name="Green B.R."/>
            <person name="Martinez D."/>
            <person name="Putnam N.H."/>
            <person name="Zhou S."/>
            <person name="Allen A.E."/>
            <person name="Apt K.E."/>
            <person name="Bechner M."/>
            <person name="Brzezinski M.A."/>
            <person name="Chaal B.K."/>
            <person name="Chiovitti A."/>
            <person name="Davis A.K."/>
            <person name="Demarest M.S."/>
            <person name="Detter J.C."/>
            <person name="Glavina T."/>
            <person name="Goodstein D."/>
            <person name="Hadi M.Z."/>
            <person name="Hellsten U."/>
            <person name="Hildebrand M."/>
            <person name="Jenkins B.D."/>
            <person name="Jurka J."/>
            <person name="Kapitonov V.V."/>
            <person name="Kroger N."/>
            <person name="Lau W.W."/>
            <person name="Lane T.W."/>
            <person name="Larimer F.W."/>
            <person name="Lippmeier J.C."/>
            <person name="Lucas S."/>
            <person name="Medina M."/>
            <person name="Montsant A."/>
            <person name="Obornik M."/>
            <person name="Parker M.S."/>
            <person name="Palenik B."/>
            <person name="Pazour G.J."/>
            <person name="Richardson P.M."/>
            <person name="Rynearson T.A."/>
            <person name="Saito M.A."/>
            <person name="Schwartz D.C."/>
            <person name="Thamatrakoln K."/>
            <person name="Valentin K."/>
            <person name="Vardi A."/>
            <person name="Wilkerson F.P."/>
            <person name="Rokhsar D.S."/>
        </authorList>
    </citation>
    <scope>NUCLEOTIDE SEQUENCE [LARGE SCALE GENOMIC DNA]</scope>
    <source>
        <strain evidence="4 5">CCMP1335</strain>
    </source>
</reference>
<name>B8BWR9_THAPS</name>